<evidence type="ECO:0000313" key="3">
    <source>
        <dbReference type="Proteomes" id="UP001562457"/>
    </source>
</evidence>
<comment type="caution">
    <text evidence="2">The sequence shown here is derived from an EMBL/GenBank/DDBJ whole genome shotgun (WGS) entry which is preliminary data.</text>
</comment>
<protein>
    <submittedName>
        <fullName evidence="2">Uncharacterized protein</fullName>
    </submittedName>
</protein>
<dbReference type="EMBL" id="BAAFHN010000120">
    <property type="protein sequence ID" value="GAB0174063.1"/>
    <property type="molecule type" value="Genomic_DNA"/>
</dbReference>
<name>A0ABQ0D6U9_9HELI</name>
<dbReference type="Proteomes" id="UP001562457">
    <property type="component" value="Unassembled WGS sequence"/>
</dbReference>
<reference evidence="2 3" key="1">
    <citation type="submission" date="2024-06" db="EMBL/GenBank/DDBJ databases">
        <title>Draft genome sequence of Helicobacter trogontum NHP16-4001.</title>
        <authorList>
            <person name="Rimbara E."/>
            <person name="Suzuki M."/>
        </authorList>
    </citation>
    <scope>NUCLEOTIDE SEQUENCE [LARGE SCALE GENOMIC DNA]</scope>
    <source>
        <strain evidence="2 3">NHP16-4001</strain>
    </source>
</reference>
<dbReference type="RefSeq" id="WP_369607977.1">
    <property type="nucleotide sequence ID" value="NZ_BAAFHN010000120.1"/>
</dbReference>
<evidence type="ECO:0000313" key="2">
    <source>
        <dbReference type="EMBL" id="GAB0174063.1"/>
    </source>
</evidence>
<sequence>MYKGLKQKLDMRVFCMNKVLLFAMVQRCAMVLDMLYLVAFACVCAYMCIYGFT</sequence>
<keyword evidence="1" id="KW-1133">Transmembrane helix</keyword>
<proteinExistence type="predicted"/>
<gene>
    <name evidence="2" type="ORF">NHP164001_20880</name>
</gene>
<keyword evidence="1" id="KW-0472">Membrane</keyword>
<feature type="transmembrane region" description="Helical" evidence="1">
    <location>
        <begin position="20"/>
        <end position="52"/>
    </location>
</feature>
<evidence type="ECO:0000256" key="1">
    <source>
        <dbReference type="SAM" id="Phobius"/>
    </source>
</evidence>
<keyword evidence="1" id="KW-0812">Transmembrane</keyword>
<keyword evidence="3" id="KW-1185">Reference proteome</keyword>
<organism evidence="2 3">
    <name type="scientific">Helicobacter trogontum</name>
    <dbReference type="NCBI Taxonomy" id="50960"/>
    <lineage>
        <taxon>Bacteria</taxon>
        <taxon>Pseudomonadati</taxon>
        <taxon>Campylobacterota</taxon>
        <taxon>Epsilonproteobacteria</taxon>
        <taxon>Campylobacterales</taxon>
        <taxon>Helicobacteraceae</taxon>
        <taxon>Helicobacter</taxon>
    </lineage>
</organism>
<accession>A0ABQ0D6U9</accession>